<dbReference type="AlphaFoldDB" id="A0A6J2TTN4"/>
<dbReference type="Gene3D" id="1.10.238.10">
    <property type="entry name" value="EF-hand"/>
    <property type="match status" value="2"/>
</dbReference>
<dbReference type="RefSeq" id="XP_030378267.1">
    <property type="nucleotide sequence ID" value="XM_030522407.1"/>
</dbReference>
<protein>
    <submittedName>
        <fullName evidence="5">Dynein regulatory complex protein 8-like</fullName>
    </submittedName>
</protein>
<evidence type="ECO:0000256" key="2">
    <source>
        <dbReference type="SAM" id="MobiDB-lite"/>
    </source>
</evidence>
<proteinExistence type="predicted"/>
<gene>
    <name evidence="5" type="primary">LOC115626898</name>
</gene>
<keyword evidence="4" id="KW-1185">Reference proteome</keyword>
<evidence type="ECO:0000313" key="5">
    <source>
        <dbReference type="RefSeq" id="XP_030378267.1"/>
    </source>
</evidence>
<dbReference type="GO" id="GO:0043226">
    <property type="term" value="C:organelle"/>
    <property type="evidence" value="ECO:0007669"/>
    <property type="project" value="UniProtKB-ARBA"/>
</dbReference>
<dbReference type="PROSITE" id="PS50222">
    <property type="entry name" value="EF_HAND_2"/>
    <property type="match status" value="2"/>
</dbReference>
<dbReference type="FunFam" id="1.10.238.10:FF:000178">
    <property type="entry name" value="Calmodulin-2 A"/>
    <property type="match status" value="1"/>
</dbReference>
<dbReference type="GO" id="GO:0005509">
    <property type="term" value="F:calcium ion binding"/>
    <property type="evidence" value="ECO:0007669"/>
    <property type="project" value="InterPro"/>
</dbReference>
<dbReference type="InterPro" id="IPR002048">
    <property type="entry name" value="EF_hand_dom"/>
</dbReference>
<reference evidence="5" key="1">
    <citation type="submission" date="2025-08" db="UniProtKB">
        <authorList>
            <consortium name="RefSeq"/>
        </authorList>
    </citation>
    <scope>IDENTIFICATION</scope>
    <source>
        <strain evidence="5">11010-0011.00</strain>
        <tissue evidence="5">Whole body</tissue>
    </source>
</reference>
<feature type="domain" description="EF-hand" evidence="3">
    <location>
        <begin position="91"/>
        <end position="126"/>
    </location>
</feature>
<dbReference type="InterPro" id="IPR011992">
    <property type="entry name" value="EF-hand-dom_pair"/>
</dbReference>
<dbReference type="Proteomes" id="UP000504634">
    <property type="component" value="Unplaced"/>
</dbReference>
<feature type="region of interest" description="Disordered" evidence="2">
    <location>
        <begin position="174"/>
        <end position="194"/>
    </location>
</feature>
<accession>A0A6J2TTN4</accession>
<dbReference type="GeneID" id="115626898"/>
<dbReference type="PANTHER" id="PTHR46763">
    <property type="entry name" value="DYNEIN REGULATORY COMPLEX PROTEIN 8"/>
    <property type="match status" value="1"/>
</dbReference>
<evidence type="ECO:0000259" key="3">
    <source>
        <dbReference type="PROSITE" id="PS50222"/>
    </source>
</evidence>
<keyword evidence="1" id="KW-0677">Repeat</keyword>
<organism evidence="4 5">
    <name type="scientific">Drosophila lebanonensis</name>
    <name type="common">Fruit fly</name>
    <name type="synonym">Scaptodrosophila lebanonensis</name>
    <dbReference type="NCBI Taxonomy" id="7225"/>
    <lineage>
        <taxon>Eukaryota</taxon>
        <taxon>Metazoa</taxon>
        <taxon>Ecdysozoa</taxon>
        <taxon>Arthropoda</taxon>
        <taxon>Hexapoda</taxon>
        <taxon>Insecta</taxon>
        <taxon>Pterygota</taxon>
        <taxon>Neoptera</taxon>
        <taxon>Endopterygota</taxon>
        <taxon>Diptera</taxon>
        <taxon>Brachycera</taxon>
        <taxon>Muscomorpha</taxon>
        <taxon>Ephydroidea</taxon>
        <taxon>Drosophilidae</taxon>
        <taxon>Scaptodrosophila</taxon>
    </lineage>
</organism>
<feature type="compositionally biased region" description="Basic and acidic residues" evidence="2">
    <location>
        <begin position="174"/>
        <end position="187"/>
    </location>
</feature>
<dbReference type="PANTHER" id="PTHR46763:SF1">
    <property type="entry name" value="DYNEIN REGULATORY COMPLEX PROTEIN 8"/>
    <property type="match status" value="1"/>
</dbReference>
<evidence type="ECO:0000313" key="4">
    <source>
        <dbReference type="Proteomes" id="UP000504634"/>
    </source>
</evidence>
<feature type="domain" description="EF-hand" evidence="3">
    <location>
        <begin position="13"/>
        <end position="48"/>
    </location>
</feature>
<dbReference type="OrthoDB" id="10260307at2759"/>
<dbReference type="SUPFAM" id="SSF47473">
    <property type="entry name" value="EF-hand"/>
    <property type="match status" value="1"/>
</dbReference>
<evidence type="ECO:0000256" key="1">
    <source>
        <dbReference type="ARBA" id="ARBA00022737"/>
    </source>
</evidence>
<sequence length="194" mass="22428">MTAQEIGVQLKNDLEIRIAKVFSVFDVHSDNFIDTRNIGNVLRILGCAPTEKEVHEIMLATESAEEPGETHLSKFIAHITKLLMDEAMKPASSDEILDAFKVLDPENKLYLTKEYFGKLMSEDGEPFNEEEMADMWAVAIDPITDNIPYEFYINQLKHKTDLYDMAYQVKDQIARAEKDRRRPDRMRSRTHFAN</sequence>
<name>A0A6J2TTN4_DROLE</name>